<evidence type="ECO:0000256" key="2">
    <source>
        <dbReference type="ARBA" id="ARBA00022801"/>
    </source>
</evidence>
<dbReference type="SUPFAM" id="SSF53474">
    <property type="entry name" value="alpha/beta-Hydrolases"/>
    <property type="match status" value="1"/>
</dbReference>
<dbReference type="RefSeq" id="WP_068665934.1">
    <property type="nucleotide sequence ID" value="NZ_LYPB01000072.1"/>
</dbReference>
<comment type="caution">
    <text evidence="4">The sequence shown here is derived from an EMBL/GenBank/DDBJ whole genome shotgun (WGS) entry which is preliminary data.</text>
</comment>
<dbReference type="InterPro" id="IPR029058">
    <property type="entry name" value="AB_hydrolase_fold"/>
</dbReference>
<reference evidence="4 5" key="1">
    <citation type="submission" date="2016-05" db="EMBL/GenBank/DDBJ databases">
        <title>Paenibacillus sp. 1ZS3-15 nov., isolated from the rhizosphere soil.</title>
        <authorList>
            <person name="Zhang X.X."/>
            <person name="Zhang J."/>
        </authorList>
    </citation>
    <scope>NUCLEOTIDE SEQUENCE [LARGE SCALE GENOMIC DNA]</scope>
    <source>
        <strain evidence="4 5">1ZS3-15</strain>
    </source>
</reference>
<dbReference type="OrthoDB" id="9815425at2"/>
<evidence type="ECO:0000313" key="5">
    <source>
        <dbReference type="Proteomes" id="UP000078454"/>
    </source>
</evidence>
<dbReference type="PANTHER" id="PTHR48081:SF30">
    <property type="entry name" value="ACETYL-HYDROLASE LIPR-RELATED"/>
    <property type="match status" value="1"/>
</dbReference>
<organism evidence="4 5">
    <name type="scientific">Paenibacillus oryzisoli</name>
    <dbReference type="NCBI Taxonomy" id="1850517"/>
    <lineage>
        <taxon>Bacteria</taxon>
        <taxon>Bacillati</taxon>
        <taxon>Bacillota</taxon>
        <taxon>Bacilli</taxon>
        <taxon>Bacillales</taxon>
        <taxon>Paenibacillaceae</taxon>
        <taxon>Paenibacillus</taxon>
    </lineage>
</organism>
<protein>
    <recommendedName>
        <fullName evidence="3">BD-FAE-like domain-containing protein</fullName>
    </recommendedName>
</protein>
<dbReference type="PANTHER" id="PTHR48081">
    <property type="entry name" value="AB HYDROLASE SUPERFAMILY PROTEIN C4A8.06C"/>
    <property type="match status" value="1"/>
</dbReference>
<gene>
    <name evidence="4" type="ORF">A8708_21990</name>
</gene>
<dbReference type="STRING" id="1850517.A8708_21990"/>
<feature type="domain" description="BD-FAE-like" evidence="3">
    <location>
        <begin position="33"/>
        <end position="234"/>
    </location>
</feature>
<dbReference type="Proteomes" id="UP000078454">
    <property type="component" value="Unassembled WGS sequence"/>
</dbReference>
<dbReference type="AlphaFoldDB" id="A0A198A8E0"/>
<comment type="similarity">
    <text evidence="1">Belongs to the 'GDXG' lipolytic enzyme family.</text>
</comment>
<evidence type="ECO:0000256" key="1">
    <source>
        <dbReference type="ARBA" id="ARBA00010515"/>
    </source>
</evidence>
<dbReference type="Pfam" id="PF20434">
    <property type="entry name" value="BD-FAE"/>
    <property type="match status" value="1"/>
</dbReference>
<evidence type="ECO:0000259" key="3">
    <source>
        <dbReference type="Pfam" id="PF20434"/>
    </source>
</evidence>
<dbReference type="Gene3D" id="3.40.50.1820">
    <property type="entry name" value="alpha/beta hydrolase"/>
    <property type="match status" value="1"/>
</dbReference>
<evidence type="ECO:0000313" key="4">
    <source>
        <dbReference type="EMBL" id="OAS17442.1"/>
    </source>
</evidence>
<sequence>MDAGISHESIVYKEGAGYKLRLLICRPEDWHATDARPAIVWIHGGGWRGGQPEMFLRHCHLFAARGAVTVSVEYRLMPREGHDVERGHAAGIETCLEDCRSAMRYIRRHAAELGIDPQRIAVVGDSAGGHLAVSLATLDNYDVDGEDATVSAMPNVIINCNGIVDFTGRWKEMVPVIDMEKVDSDPVHAWLIRHKLAKALSPLYQVRVGQPPMLIMHGLQDTTVVPEDAIRFYEAYSAAGNKVELLLYPHLAHAFVLFDYKTEEEEVLKVIASIDEYLMGFGYLSKPAL</sequence>
<dbReference type="EMBL" id="LYPB01000072">
    <property type="protein sequence ID" value="OAS17442.1"/>
    <property type="molecule type" value="Genomic_DNA"/>
</dbReference>
<name>A0A198A8E0_9BACL</name>
<dbReference type="InterPro" id="IPR050300">
    <property type="entry name" value="GDXG_lipolytic_enzyme"/>
</dbReference>
<dbReference type="GO" id="GO:0004806">
    <property type="term" value="F:triacylglycerol lipase activity"/>
    <property type="evidence" value="ECO:0007669"/>
    <property type="project" value="TreeGrafter"/>
</dbReference>
<keyword evidence="5" id="KW-1185">Reference proteome</keyword>
<dbReference type="InterPro" id="IPR049492">
    <property type="entry name" value="BD-FAE-like_dom"/>
</dbReference>
<accession>A0A198A8E0</accession>
<keyword evidence="2" id="KW-0378">Hydrolase</keyword>
<proteinExistence type="inferred from homology"/>